<keyword evidence="2" id="KW-1185">Reference proteome</keyword>
<sequence length="388" mass="42587">MASVVSITCIDLAKLNVLSSQALTSRKQGRSCIQSLPASREDRAFSHSPQAGKIVHSVTSRKQGRSCIQSLPASREDRAFIHFPQSRKIVHSVTSRKQGRSCMFVNSHKQGKSCIQSFPAIKEDRACSSIPTSREGMHLVTSRKQGRSCMFVNSHKQGKSCIQSFPAIKKDRARSSIPTSREVVSDKTLPLFSIRQDELYHLIQTVIDCPVKLLRRVTGKDQHESESGLSILLRFKPNLLSDEVSIFSFNLRLASQLGLYTLHYIMYTGTALILLGRGYIAPMAGPGTVTVAGFVSSLPEASSVSPPASPEPAPFSTVQYEPPFPVNASDLDFPLSLSPPSPPPPGGPGGIIPGVLHCPHVWVFEIFTRRKNRNAVYFQGDALRYQSD</sequence>
<proteinExistence type="predicted"/>
<reference evidence="1" key="1">
    <citation type="submission" date="2022-11" db="EMBL/GenBank/DDBJ databases">
        <title>Centuries of genome instability and evolution in soft-shell clam transmissible cancer (bioRxiv).</title>
        <authorList>
            <person name="Hart S.F.M."/>
            <person name="Yonemitsu M.A."/>
            <person name="Giersch R.M."/>
            <person name="Beal B.F."/>
            <person name="Arriagada G."/>
            <person name="Davis B.W."/>
            <person name="Ostrander E.A."/>
            <person name="Goff S.P."/>
            <person name="Metzger M.J."/>
        </authorList>
    </citation>
    <scope>NUCLEOTIDE SEQUENCE</scope>
    <source>
        <strain evidence="1">MELC-2E11</strain>
        <tissue evidence="1">Siphon/mantle</tissue>
    </source>
</reference>
<organism evidence="1 2">
    <name type="scientific">Mya arenaria</name>
    <name type="common">Soft-shell clam</name>
    <dbReference type="NCBI Taxonomy" id="6604"/>
    <lineage>
        <taxon>Eukaryota</taxon>
        <taxon>Metazoa</taxon>
        <taxon>Spiralia</taxon>
        <taxon>Lophotrochozoa</taxon>
        <taxon>Mollusca</taxon>
        <taxon>Bivalvia</taxon>
        <taxon>Autobranchia</taxon>
        <taxon>Heteroconchia</taxon>
        <taxon>Euheterodonta</taxon>
        <taxon>Imparidentia</taxon>
        <taxon>Neoheterodontei</taxon>
        <taxon>Myida</taxon>
        <taxon>Myoidea</taxon>
        <taxon>Myidae</taxon>
        <taxon>Mya</taxon>
    </lineage>
</organism>
<accession>A0ABY7EXH8</accession>
<evidence type="ECO:0000313" key="1">
    <source>
        <dbReference type="EMBL" id="WAR14653.1"/>
    </source>
</evidence>
<dbReference type="Proteomes" id="UP001164746">
    <property type="component" value="Chromosome 9"/>
</dbReference>
<evidence type="ECO:0000313" key="2">
    <source>
        <dbReference type="Proteomes" id="UP001164746"/>
    </source>
</evidence>
<name>A0ABY7EXH8_MYAAR</name>
<protein>
    <submittedName>
        <fullName evidence="1">Uncharacterized protein</fullName>
    </submittedName>
</protein>
<dbReference type="EMBL" id="CP111020">
    <property type="protein sequence ID" value="WAR14653.1"/>
    <property type="molecule type" value="Genomic_DNA"/>
</dbReference>
<gene>
    <name evidence="1" type="ORF">MAR_004758</name>
</gene>